<reference evidence="1 2" key="1">
    <citation type="journal article" date="2010" name="PLoS ONE">
        <title>The genome sequence of the rumen methanogen Methanobrevibacter ruminantium reveals new possibilities for controlling ruminant methane emissions.</title>
        <authorList>
            <person name="Leahy S.C."/>
            <person name="Kelly W.J."/>
            <person name="Altermann E."/>
            <person name="Ronimus R.S."/>
            <person name="Yeoman C.J."/>
            <person name="Pacheco D.M."/>
            <person name="Li D."/>
            <person name="Kong Z."/>
            <person name="McTavish S."/>
            <person name="Sang C."/>
            <person name="Lambie S.C."/>
            <person name="Janssen P.H."/>
            <person name="Dey D."/>
            <person name="Attwood G.T."/>
        </authorList>
    </citation>
    <scope>NUCLEOTIDE SEQUENCE [LARGE SCALE GENOMIC DNA]</scope>
    <source>
        <strain evidence="2">ATCC 35063 / DSM 1093 / JCM 13430 / OCM 146 / M1</strain>
    </source>
</reference>
<organism evidence="1 2">
    <name type="scientific">Methanobrevibacter ruminantium (strain ATCC 35063 / DSM 1093 / JCM 13430 / OCM 146 / M1)</name>
    <name type="common">Methanobacterium ruminantium</name>
    <dbReference type="NCBI Taxonomy" id="634498"/>
    <lineage>
        <taxon>Archaea</taxon>
        <taxon>Methanobacteriati</taxon>
        <taxon>Methanobacteriota</taxon>
        <taxon>Methanomada group</taxon>
        <taxon>Methanobacteria</taxon>
        <taxon>Methanobacteriales</taxon>
        <taxon>Methanobacteriaceae</taxon>
        <taxon>Methanobrevibacter</taxon>
    </lineage>
</organism>
<dbReference type="EMBL" id="CP001719">
    <property type="protein sequence ID" value="ADC47025.1"/>
    <property type="molecule type" value="Genomic_DNA"/>
</dbReference>
<evidence type="ECO:0000313" key="2">
    <source>
        <dbReference type="Proteomes" id="UP000008680"/>
    </source>
</evidence>
<evidence type="ECO:0000313" key="1">
    <source>
        <dbReference type="EMBL" id="ADC47025.1"/>
    </source>
</evidence>
<dbReference type="HOGENOM" id="CLU_3263856_0_0_2"/>
<gene>
    <name evidence="1" type="ordered locus">mru_1175</name>
</gene>
<dbReference type="PATRIC" id="fig|634498.28.peg.1176"/>
<dbReference type="AlphaFoldDB" id="D3E3B4"/>
<dbReference type="RefSeq" id="WP_012955974.1">
    <property type="nucleotide sequence ID" value="NC_013790.1"/>
</dbReference>
<keyword evidence="2" id="KW-1185">Reference proteome</keyword>
<sequence length="41" mass="4870">MIERYIISGDDEISYCSQCRNYETCDGDDCDPYFDDDLYDL</sequence>
<dbReference type="KEGG" id="mru:mru_1175"/>
<accession>D3E3B4</accession>
<proteinExistence type="predicted"/>
<protein>
    <submittedName>
        <fullName evidence="1">Uncharacterized protein</fullName>
    </submittedName>
</protein>
<dbReference type="STRING" id="634498.mru_1175"/>
<name>D3E3B4_METRM</name>
<dbReference type="Proteomes" id="UP000008680">
    <property type="component" value="Chromosome"/>
</dbReference>
<dbReference type="GeneID" id="76259535"/>